<evidence type="ECO:0000256" key="1">
    <source>
        <dbReference type="SAM" id="Phobius"/>
    </source>
</evidence>
<organism evidence="2 3">
    <name type="scientific">Populus alba x Populus x berolinensis</name>
    <dbReference type="NCBI Taxonomy" id="444605"/>
    <lineage>
        <taxon>Eukaryota</taxon>
        <taxon>Viridiplantae</taxon>
        <taxon>Streptophyta</taxon>
        <taxon>Embryophyta</taxon>
        <taxon>Tracheophyta</taxon>
        <taxon>Spermatophyta</taxon>
        <taxon>Magnoliopsida</taxon>
        <taxon>eudicotyledons</taxon>
        <taxon>Gunneridae</taxon>
        <taxon>Pentapetalae</taxon>
        <taxon>rosids</taxon>
        <taxon>fabids</taxon>
        <taxon>Malpighiales</taxon>
        <taxon>Salicaceae</taxon>
        <taxon>Saliceae</taxon>
        <taxon>Populus</taxon>
    </lineage>
</organism>
<proteinExistence type="predicted"/>
<comment type="caution">
    <text evidence="2">The sequence shown here is derived from an EMBL/GenBank/DDBJ whole genome shotgun (WGS) entry which is preliminary data.</text>
</comment>
<keyword evidence="1" id="KW-0812">Transmembrane</keyword>
<keyword evidence="1" id="KW-1133">Transmembrane helix</keyword>
<feature type="transmembrane region" description="Helical" evidence="1">
    <location>
        <begin position="15"/>
        <end position="37"/>
    </location>
</feature>
<evidence type="ECO:0000313" key="3">
    <source>
        <dbReference type="Proteomes" id="UP001164929"/>
    </source>
</evidence>
<dbReference type="Proteomes" id="UP001164929">
    <property type="component" value="Chromosome 8"/>
</dbReference>
<sequence>MREVLEENQALNNKFVVLVFFSFFFFLFYSLICNHFLSYSFTQP</sequence>
<keyword evidence="1" id="KW-0472">Membrane</keyword>
<accession>A0AAD6QEG3</accession>
<gene>
    <name evidence="2" type="ORF">NC653_020464</name>
</gene>
<keyword evidence="3" id="KW-1185">Reference proteome</keyword>
<protein>
    <submittedName>
        <fullName evidence="2">Uncharacterized protein</fullName>
    </submittedName>
</protein>
<dbReference type="AlphaFoldDB" id="A0AAD6QEG3"/>
<reference evidence="2" key="1">
    <citation type="journal article" date="2023" name="Mol. Ecol. Resour.">
        <title>Chromosome-level genome assembly of a triploid poplar Populus alba 'Berolinensis'.</title>
        <authorList>
            <person name="Chen S."/>
            <person name="Yu Y."/>
            <person name="Wang X."/>
            <person name="Wang S."/>
            <person name="Zhang T."/>
            <person name="Zhou Y."/>
            <person name="He R."/>
            <person name="Meng N."/>
            <person name="Wang Y."/>
            <person name="Liu W."/>
            <person name="Liu Z."/>
            <person name="Liu J."/>
            <person name="Guo Q."/>
            <person name="Huang H."/>
            <person name="Sederoff R.R."/>
            <person name="Wang G."/>
            <person name="Qu G."/>
            <person name="Chen S."/>
        </authorList>
    </citation>
    <scope>NUCLEOTIDE SEQUENCE</scope>
    <source>
        <strain evidence="2">SC-2020</strain>
    </source>
</reference>
<name>A0AAD6QEG3_9ROSI</name>
<evidence type="ECO:0000313" key="2">
    <source>
        <dbReference type="EMBL" id="KAJ6987233.1"/>
    </source>
</evidence>
<dbReference type="EMBL" id="JAQIZT010000008">
    <property type="protein sequence ID" value="KAJ6987233.1"/>
    <property type="molecule type" value="Genomic_DNA"/>
</dbReference>